<name>A0A1M4E483_9ACTN</name>
<organism evidence="1">
    <name type="scientific">Nonomuraea gerenzanensis</name>
    <dbReference type="NCBI Taxonomy" id="93944"/>
    <lineage>
        <taxon>Bacteria</taxon>
        <taxon>Bacillati</taxon>
        <taxon>Actinomycetota</taxon>
        <taxon>Actinomycetes</taxon>
        <taxon>Streptosporangiales</taxon>
        <taxon>Streptosporangiaceae</taxon>
        <taxon>Nonomuraea</taxon>
    </lineage>
</organism>
<dbReference type="EMBL" id="LT559118">
    <property type="protein sequence ID" value="SBO93675.1"/>
    <property type="molecule type" value="Genomic_DNA"/>
</dbReference>
<evidence type="ECO:0000313" key="1">
    <source>
        <dbReference type="EMBL" id="SBO93675.1"/>
    </source>
</evidence>
<dbReference type="AlphaFoldDB" id="A0A1M4E483"/>
<sequence>MRAGARDHHPGALGGQQQGWIVPLGRSYEPGPLERRRIVLGHPALRRRGGFQIGVVQVTQVRVAASRPDTAHSARTRDTIRVEIATFGGRS</sequence>
<protein>
    <submittedName>
        <fullName evidence="1">Uncharacterized protein</fullName>
    </submittedName>
</protein>
<gene>
    <name evidence="1" type="ORF">BN4615_P3189</name>
</gene>
<accession>A0A1M4E483</accession>
<reference evidence="1" key="1">
    <citation type="submission" date="2016-04" db="EMBL/GenBank/DDBJ databases">
        <authorList>
            <person name="Evans L.H."/>
            <person name="Alamgir A."/>
            <person name="Owens N."/>
            <person name="Weber N.D."/>
            <person name="Virtaneva K."/>
            <person name="Barbian K."/>
            <person name="Babar A."/>
            <person name="Rosenke K."/>
        </authorList>
    </citation>
    <scope>NUCLEOTIDE SEQUENCE</scope>
    <source>
        <strain evidence="1">Nono1</strain>
    </source>
</reference>
<proteinExistence type="predicted"/>